<evidence type="ECO:0000313" key="3">
    <source>
        <dbReference type="Proteomes" id="UP000299102"/>
    </source>
</evidence>
<dbReference type="OrthoDB" id="43122at2759"/>
<gene>
    <name evidence="2" type="ORF">EVAR_67741_1</name>
</gene>
<protein>
    <submittedName>
        <fullName evidence="2">Uncharacterized protein</fullName>
    </submittedName>
</protein>
<comment type="caution">
    <text evidence="2">The sequence shown here is derived from an EMBL/GenBank/DDBJ whole genome shotgun (WGS) entry which is preliminary data.</text>
</comment>
<evidence type="ECO:0000313" key="2">
    <source>
        <dbReference type="EMBL" id="GBP85564.1"/>
    </source>
</evidence>
<dbReference type="AlphaFoldDB" id="A0A4C1ZEP6"/>
<keyword evidence="3" id="KW-1185">Reference proteome</keyword>
<reference evidence="2 3" key="1">
    <citation type="journal article" date="2019" name="Commun. Biol.">
        <title>The bagworm genome reveals a unique fibroin gene that provides high tensile strength.</title>
        <authorList>
            <person name="Kono N."/>
            <person name="Nakamura H."/>
            <person name="Ohtoshi R."/>
            <person name="Tomita M."/>
            <person name="Numata K."/>
            <person name="Arakawa K."/>
        </authorList>
    </citation>
    <scope>NUCLEOTIDE SEQUENCE [LARGE SCALE GENOMIC DNA]</scope>
</reference>
<name>A0A4C1ZEP6_EUMVA</name>
<evidence type="ECO:0000256" key="1">
    <source>
        <dbReference type="SAM" id="MobiDB-lite"/>
    </source>
</evidence>
<proteinExistence type="predicted"/>
<organism evidence="2 3">
    <name type="scientific">Eumeta variegata</name>
    <name type="common">Bagworm moth</name>
    <name type="synonym">Eumeta japonica</name>
    <dbReference type="NCBI Taxonomy" id="151549"/>
    <lineage>
        <taxon>Eukaryota</taxon>
        <taxon>Metazoa</taxon>
        <taxon>Ecdysozoa</taxon>
        <taxon>Arthropoda</taxon>
        <taxon>Hexapoda</taxon>
        <taxon>Insecta</taxon>
        <taxon>Pterygota</taxon>
        <taxon>Neoptera</taxon>
        <taxon>Endopterygota</taxon>
        <taxon>Lepidoptera</taxon>
        <taxon>Glossata</taxon>
        <taxon>Ditrysia</taxon>
        <taxon>Tineoidea</taxon>
        <taxon>Psychidae</taxon>
        <taxon>Oiketicinae</taxon>
        <taxon>Eumeta</taxon>
    </lineage>
</organism>
<accession>A0A4C1ZEP6</accession>
<feature type="region of interest" description="Disordered" evidence="1">
    <location>
        <begin position="1"/>
        <end position="27"/>
    </location>
</feature>
<sequence length="332" mass="37584">MKGLHTRTRTRKHTHTHTHTHIHARTHVRSTHIRTDEHTYARTHACTRKRAWHWLYRRYCACVIPLFAPQSGDSCLLRVSALGHLFVFTSWYDSTKLARIETSCSEIGRIPGEGEWVEEGPTLGEEKDNSELVSKNESDAIQVAMDNKQDVDEESINKVCDEAPNIDVLVVVEAICIDTSDGVRYYSTVTYEPSLAVACGENNSMWLCALLRNSPALCSNSFAHPKSSKADFIDSDNPKFGENLHPPWAKSAILLTFAGPEISRQRFSYKKGAVSPITHRQANRKFAVIAYLRSGWKHTRSYSMIWNVSVNCKLLLCLPRGKGWQCSNRVKP</sequence>
<dbReference type="EMBL" id="BGZK01001745">
    <property type="protein sequence ID" value="GBP85564.1"/>
    <property type="molecule type" value="Genomic_DNA"/>
</dbReference>
<dbReference type="Proteomes" id="UP000299102">
    <property type="component" value="Unassembled WGS sequence"/>
</dbReference>